<dbReference type="EMBL" id="KV784358">
    <property type="protein sequence ID" value="OEU16722.1"/>
    <property type="molecule type" value="Genomic_DNA"/>
</dbReference>
<keyword evidence="1" id="KW-0812">Transmembrane</keyword>
<keyword evidence="1" id="KW-0472">Membrane</keyword>
<evidence type="ECO:0000259" key="2">
    <source>
        <dbReference type="SMART" id="SM01190"/>
    </source>
</evidence>
<accession>A0A1E7FEW5</accession>
<evidence type="ECO:0000256" key="1">
    <source>
        <dbReference type="SAM" id="Phobius"/>
    </source>
</evidence>
<dbReference type="InterPro" id="IPR009038">
    <property type="entry name" value="GOLD_dom"/>
</dbReference>
<feature type="non-terminal residue" evidence="3">
    <location>
        <position position="1"/>
    </location>
</feature>
<feature type="transmembrane region" description="Helical" evidence="1">
    <location>
        <begin position="193"/>
        <end position="218"/>
    </location>
</feature>
<dbReference type="KEGG" id="fcy:FRACYDRAFT_152225"/>
<reference evidence="3 4" key="1">
    <citation type="submission" date="2016-09" db="EMBL/GenBank/DDBJ databases">
        <title>Extensive genetic diversity and differential bi-allelic expression allows diatom success in the polar Southern Ocean.</title>
        <authorList>
            <consortium name="DOE Joint Genome Institute"/>
            <person name="Mock T."/>
            <person name="Otillar R.P."/>
            <person name="Strauss J."/>
            <person name="Dupont C."/>
            <person name="Frickenhaus S."/>
            <person name="Maumus F."/>
            <person name="Mcmullan M."/>
            <person name="Sanges R."/>
            <person name="Schmutz J."/>
            <person name="Toseland A."/>
            <person name="Valas R."/>
            <person name="Veluchamy A."/>
            <person name="Ward B.J."/>
            <person name="Allen A."/>
            <person name="Barry K."/>
            <person name="Falciatore A."/>
            <person name="Ferrante M."/>
            <person name="Fortunato A.E."/>
            <person name="Gloeckner G."/>
            <person name="Gruber A."/>
            <person name="Hipkin R."/>
            <person name="Janech M."/>
            <person name="Kroth P."/>
            <person name="Leese F."/>
            <person name="Lindquist E."/>
            <person name="Lyon B.R."/>
            <person name="Martin J."/>
            <person name="Mayer C."/>
            <person name="Parker M."/>
            <person name="Quesneville H."/>
            <person name="Raymond J."/>
            <person name="Uhlig C."/>
            <person name="Valentin K.U."/>
            <person name="Worden A.Z."/>
            <person name="Armbrust E.V."/>
            <person name="Bowler C."/>
            <person name="Green B."/>
            <person name="Moulton V."/>
            <person name="Van Oosterhout C."/>
            <person name="Grigoriev I."/>
        </authorList>
    </citation>
    <scope>NUCLEOTIDE SEQUENCE [LARGE SCALE GENOMIC DNA]</scope>
    <source>
        <strain evidence="3 4">CCMP1102</strain>
    </source>
</reference>
<dbReference type="InParanoid" id="A0A1E7FEW5"/>
<dbReference type="Proteomes" id="UP000095751">
    <property type="component" value="Unassembled WGS sequence"/>
</dbReference>
<proteinExistence type="predicted"/>
<dbReference type="SMART" id="SM01190">
    <property type="entry name" value="EMP24_GP25L"/>
    <property type="match status" value="1"/>
</dbReference>
<dbReference type="Pfam" id="PF01105">
    <property type="entry name" value="EMP24_GP25L"/>
    <property type="match status" value="1"/>
</dbReference>
<feature type="non-terminal residue" evidence="3">
    <location>
        <position position="224"/>
    </location>
</feature>
<evidence type="ECO:0000313" key="3">
    <source>
        <dbReference type="EMBL" id="OEU16722.1"/>
    </source>
</evidence>
<sequence>YGHPQFLVNSGKPKCFSVEVPKETMVKIHYEAADIDVNKDSKRYSPTYITLLEKPIETIEDQRLELKDRAKHKPKPVSQEITEYAGSFLHRIHVEDAIVDVCIRASKASPQKPMIFHLRIEELDEDVMDEFEQEKADNMRPPLLGVEHHWSFMETQLNRIEHEMHTIIKEADFFRERDALYHQQTDELHKATLFWPILHCMVLVVTGFTQANHIISFFKTRRII</sequence>
<evidence type="ECO:0000313" key="4">
    <source>
        <dbReference type="Proteomes" id="UP000095751"/>
    </source>
</evidence>
<dbReference type="AlphaFoldDB" id="A0A1E7FEW5"/>
<organism evidence="3 4">
    <name type="scientific">Fragilariopsis cylindrus CCMP1102</name>
    <dbReference type="NCBI Taxonomy" id="635003"/>
    <lineage>
        <taxon>Eukaryota</taxon>
        <taxon>Sar</taxon>
        <taxon>Stramenopiles</taxon>
        <taxon>Ochrophyta</taxon>
        <taxon>Bacillariophyta</taxon>
        <taxon>Bacillariophyceae</taxon>
        <taxon>Bacillariophycidae</taxon>
        <taxon>Bacillariales</taxon>
        <taxon>Bacillariaceae</taxon>
        <taxon>Fragilariopsis</taxon>
    </lineage>
</organism>
<protein>
    <recommendedName>
        <fullName evidence="2">GOLD domain-containing protein</fullName>
    </recommendedName>
</protein>
<gene>
    <name evidence="3" type="ORF">FRACYDRAFT_152225</name>
</gene>
<keyword evidence="4" id="KW-1185">Reference proteome</keyword>
<feature type="domain" description="GOLD" evidence="2">
    <location>
        <begin position="3"/>
        <end position="219"/>
    </location>
</feature>
<keyword evidence="1" id="KW-1133">Transmembrane helix</keyword>
<dbReference type="OrthoDB" id="3427at2759"/>
<name>A0A1E7FEW5_9STRA</name>